<proteinExistence type="predicted"/>
<evidence type="ECO:0000313" key="1">
    <source>
        <dbReference type="EMBL" id="CUR51954.1"/>
    </source>
</evidence>
<dbReference type="KEGG" id="ndv:NDEV_1189"/>
<accession>A0A128A3L7</accession>
<dbReference type="EMBL" id="LN890280">
    <property type="protein sequence ID" value="CUR51954.1"/>
    <property type="molecule type" value="Genomic_DNA"/>
</dbReference>
<keyword evidence="2" id="KW-1185">Reference proteome</keyword>
<name>A0A128A3L7_9ARCH</name>
<gene>
    <name evidence="1" type="ORF">NDEV_1189</name>
</gene>
<organism evidence="1 2">
    <name type="scientific">Nitrosotalea devaniterrae</name>
    <dbReference type="NCBI Taxonomy" id="1078905"/>
    <lineage>
        <taxon>Archaea</taxon>
        <taxon>Nitrososphaerota</taxon>
        <taxon>Nitrososphaeria</taxon>
        <taxon>Nitrosotaleales</taxon>
        <taxon>Nitrosotaleaceae</taxon>
        <taxon>Nitrosotalea</taxon>
    </lineage>
</organism>
<reference evidence="2" key="1">
    <citation type="submission" date="2015-10" db="EMBL/GenBank/DDBJ databases">
        <authorList>
            <person name="Lehtovirta-Morley L.E."/>
            <person name="Vieille C."/>
        </authorList>
    </citation>
    <scope>NUCLEOTIDE SEQUENCE [LARGE SCALE GENOMIC DNA]</scope>
</reference>
<dbReference type="Proteomes" id="UP000196239">
    <property type="component" value="Chromosome 1"/>
</dbReference>
<sequence>MIYKEKSIEKENLEKFLRTLDSDEGVRIDNESEHVFINKTSKRYCVNISIDNKDEFIYKDSTGEVMDFLKNHIRQETKISTY</sequence>
<dbReference type="AlphaFoldDB" id="A0A128A3L7"/>
<protein>
    <submittedName>
        <fullName evidence="1">Uncharacterized protein</fullName>
    </submittedName>
</protein>
<evidence type="ECO:0000313" key="2">
    <source>
        <dbReference type="Proteomes" id="UP000196239"/>
    </source>
</evidence>